<comment type="catalytic activity">
    <reaction evidence="10">
        <text>an alditol + NADP(+) = an aldose + NADPH + H(+)</text>
        <dbReference type="Rhea" id="RHEA:12789"/>
        <dbReference type="Rhea" id="RHEA-COMP:9554"/>
        <dbReference type="Rhea" id="RHEA-COMP:9555"/>
        <dbReference type="ChEBI" id="CHEBI:15378"/>
        <dbReference type="ChEBI" id="CHEBI:15693"/>
        <dbReference type="ChEBI" id="CHEBI:17522"/>
        <dbReference type="ChEBI" id="CHEBI:57783"/>
        <dbReference type="ChEBI" id="CHEBI:58349"/>
        <dbReference type="EC" id="1.1.1.21"/>
    </reaction>
</comment>
<dbReference type="PROSITE" id="PS00062">
    <property type="entry name" value="ALDOKETO_REDUCTASE_2"/>
    <property type="match status" value="1"/>
</dbReference>
<evidence type="ECO:0000256" key="2">
    <source>
        <dbReference type="ARBA" id="ARBA00007905"/>
    </source>
</evidence>
<feature type="binding site" evidence="12">
    <location>
        <position position="111"/>
    </location>
    <ligand>
        <name>substrate</name>
    </ligand>
</feature>
<evidence type="ECO:0000256" key="5">
    <source>
        <dbReference type="ARBA" id="ARBA00022857"/>
    </source>
</evidence>
<dbReference type="GO" id="GO:0005737">
    <property type="term" value="C:cytoplasm"/>
    <property type="evidence" value="ECO:0007669"/>
    <property type="project" value="UniProtKB-SubCell"/>
</dbReference>
<dbReference type="Gene3D" id="3.20.20.100">
    <property type="entry name" value="NADP-dependent oxidoreductase domain"/>
    <property type="match status" value="1"/>
</dbReference>
<feature type="active site" description="Proton donor" evidence="11">
    <location>
        <position position="49"/>
    </location>
</feature>
<keyword evidence="16" id="KW-1185">Reference proteome</keyword>
<evidence type="ECO:0000259" key="14">
    <source>
        <dbReference type="Pfam" id="PF00248"/>
    </source>
</evidence>
<comment type="subcellular location">
    <subcellularLocation>
        <location evidence="1">Cytoplasm</location>
    </subcellularLocation>
</comment>
<dbReference type="PANTHER" id="PTHR11732">
    <property type="entry name" value="ALDO/KETO REDUCTASE"/>
    <property type="match status" value="1"/>
</dbReference>
<evidence type="ECO:0000256" key="8">
    <source>
        <dbReference type="ARBA" id="ARBA00038955"/>
    </source>
</evidence>
<dbReference type="Proteomes" id="UP001174136">
    <property type="component" value="Unassembled WGS sequence"/>
</dbReference>
<evidence type="ECO:0000256" key="3">
    <source>
        <dbReference type="ARBA" id="ARBA00011245"/>
    </source>
</evidence>
<dbReference type="InterPro" id="IPR036812">
    <property type="entry name" value="NAD(P)_OxRdtase_dom_sf"/>
</dbReference>
<reference evidence="15" key="1">
    <citation type="journal article" date="2023" name="Front. Mar. Sci.">
        <title>A new Merluccius polli reference genome to investigate the effects of global change in West African waters.</title>
        <authorList>
            <person name="Mateo J.L."/>
            <person name="Blanco-Fernandez C."/>
            <person name="Garcia-Vazquez E."/>
            <person name="Machado-Schiaffino G."/>
        </authorList>
    </citation>
    <scope>NUCLEOTIDE SEQUENCE</scope>
    <source>
        <strain evidence="15">C29</strain>
        <tissue evidence="15">Fin</tissue>
    </source>
</reference>
<dbReference type="PRINTS" id="PR00069">
    <property type="entry name" value="ALDKETRDTASE"/>
</dbReference>
<evidence type="ECO:0000256" key="9">
    <source>
        <dbReference type="ARBA" id="ARBA00050342"/>
    </source>
</evidence>
<dbReference type="GO" id="GO:0016491">
    <property type="term" value="F:oxidoreductase activity"/>
    <property type="evidence" value="ECO:0007669"/>
    <property type="project" value="UniProtKB-KW"/>
</dbReference>
<keyword evidence="4" id="KW-0963">Cytoplasm</keyword>
<sequence length="320" mass="36040">MASSVTLHTGAKMPIIGLGTWRAEPGEVQEAVKAAICAGYRHIDGAYVYQNEGEVGEGIHAAVSQGAAKREELFIVSKLWSTFHVPSLVRGACEKTLKDLKLDYLDLYLIHCPIGFQPGDKMFPVDEDGKVITDDSNFLDTWEAMEDLVEAGLVKAIGVSNFNKAQIESILHKPGLRHKPAVNQIECHPYLTQEKMISFCHSHGIAVTGYSPLGSPDRPWATPDEPHLLEDPKILAIADMHKKTPAQVLLRFNIQRNVIVIPKSSKPHRIKENFEVFDFKLSAEEMDNILSFNRNWRGFTLSWWVKEIMIGGYNHNYYDW</sequence>
<keyword evidence="5" id="KW-0521">NADP</keyword>
<evidence type="ECO:0000256" key="11">
    <source>
        <dbReference type="PIRSR" id="PIRSR000097-1"/>
    </source>
</evidence>
<comment type="catalytic activity">
    <reaction evidence="9">
        <text>prostaglandin F2alpha + NADP(+) = prostaglandin H2 + NADPH + H(+)</text>
        <dbReference type="Rhea" id="RHEA:45312"/>
        <dbReference type="ChEBI" id="CHEBI:15378"/>
        <dbReference type="ChEBI" id="CHEBI:57404"/>
        <dbReference type="ChEBI" id="CHEBI:57405"/>
        <dbReference type="ChEBI" id="CHEBI:57783"/>
        <dbReference type="ChEBI" id="CHEBI:58349"/>
    </reaction>
</comment>
<evidence type="ECO:0000256" key="1">
    <source>
        <dbReference type="ARBA" id="ARBA00004496"/>
    </source>
</evidence>
<dbReference type="SUPFAM" id="SSF51430">
    <property type="entry name" value="NAD(P)-linked oxidoreductase"/>
    <property type="match status" value="1"/>
</dbReference>
<accession>A0AA47NQG6</accession>
<comment type="caution">
    <text evidence="15">The sequence shown here is derived from an EMBL/GenBank/DDBJ whole genome shotgun (WGS) entry which is preliminary data.</text>
</comment>
<keyword evidence="6" id="KW-0560">Oxidoreductase</keyword>
<evidence type="ECO:0000256" key="13">
    <source>
        <dbReference type="PIRSR" id="PIRSR000097-3"/>
    </source>
</evidence>
<evidence type="ECO:0000256" key="10">
    <source>
        <dbReference type="ARBA" id="ARBA00051000"/>
    </source>
</evidence>
<evidence type="ECO:0000256" key="6">
    <source>
        <dbReference type="ARBA" id="ARBA00023002"/>
    </source>
</evidence>
<dbReference type="InterPro" id="IPR018170">
    <property type="entry name" value="Aldo/ket_reductase_CS"/>
</dbReference>
<dbReference type="InterPro" id="IPR023210">
    <property type="entry name" value="NADP_OxRdtase_dom"/>
</dbReference>
<dbReference type="EMBL" id="JAOPHQ010005979">
    <property type="protein sequence ID" value="KAK0133593.1"/>
    <property type="molecule type" value="Genomic_DNA"/>
</dbReference>
<comment type="similarity">
    <text evidence="2">Belongs to the aldo/keto reductase family.</text>
</comment>
<feature type="site" description="Lowers pKa of active site Tyr" evidence="13">
    <location>
        <position position="78"/>
    </location>
</feature>
<dbReference type="EC" id="1.1.1.21" evidence="8"/>
<organism evidence="15 16">
    <name type="scientific">Merluccius polli</name>
    <name type="common">Benguela hake</name>
    <name type="synonym">Merluccius cadenati</name>
    <dbReference type="NCBI Taxonomy" id="89951"/>
    <lineage>
        <taxon>Eukaryota</taxon>
        <taxon>Metazoa</taxon>
        <taxon>Chordata</taxon>
        <taxon>Craniata</taxon>
        <taxon>Vertebrata</taxon>
        <taxon>Euteleostomi</taxon>
        <taxon>Actinopterygii</taxon>
        <taxon>Neopterygii</taxon>
        <taxon>Teleostei</taxon>
        <taxon>Neoteleostei</taxon>
        <taxon>Acanthomorphata</taxon>
        <taxon>Zeiogadaria</taxon>
        <taxon>Gadariae</taxon>
        <taxon>Gadiformes</taxon>
        <taxon>Gadoidei</taxon>
        <taxon>Merlucciidae</taxon>
        <taxon>Merluccius</taxon>
    </lineage>
</organism>
<dbReference type="PROSITE" id="PS00063">
    <property type="entry name" value="ALDOKETO_REDUCTASE_3"/>
    <property type="match status" value="1"/>
</dbReference>
<dbReference type="FunFam" id="3.20.20.100:FF:000009">
    <property type="entry name" value="Aldo-keto reductase family 1 member B1"/>
    <property type="match status" value="1"/>
</dbReference>
<dbReference type="PIRSF" id="PIRSF000097">
    <property type="entry name" value="AKR"/>
    <property type="match status" value="1"/>
</dbReference>
<gene>
    <name evidence="15" type="primary">AKR1B10_1</name>
    <name evidence="15" type="ORF">N1851_030873</name>
</gene>
<protein>
    <recommendedName>
        <fullName evidence="8">aldose reductase</fullName>
        <ecNumber evidence="8">1.1.1.21</ecNumber>
    </recommendedName>
    <alternativeName>
        <fullName evidence="7">Aldehyde reductase</fullName>
    </alternativeName>
</protein>
<evidence type="ECO:0000313" key="16">
    <source>
        <dbReference type="Proteomes" id="UP001174136"/>
    </source>
</evidence>
<feature type="domain" description="NADP-dependent oxidoreductase" evidence="14">
    <location>
        <begin position="16"/>
        <end position="292"/>
    </location>
</feature>
<dbReference type="AlphaFoldDB" id="A0AA47NQG6"/>
<evidence type="ECO:0000256" key="7">
    <source>
        <dbReference type="ARBA" id="ARBA00029846"/>
    </source>
</evidence>
<dbReference type="PROSITE" id="PS00798">
    <property type="entry name" value="ALDOKETO_REDUCTASE_1"/>
    <property type="match status" value="1"/>
</dbReference>
<proteinExistence type="inferred from homology"/>
<name>A0AA47NQG6_MERPO</name>
<evidence type="ECO:0000256" key="12">
    <source>
        <dbReference type="PIRSR" id="PIRSR000097-2"/>
    </source>
</evidence>
<evidence type="ECO:0000313" key="15">
    <source>
        <dbReference type="EMBL" id="KAK0133593.1"/>
    </source>
</evidence>
<dbReference type="InterPro" id="IPR020471">
    <property type="entry name" value="AKR"/>
</dbReference>
<dbReference type="Pfam" id="PF00248">
    <property type="entry name" value="Aldo_ket_red"/>
    <property type="match status" value="1"/>
</dbReference>
<comment type="subunit">
    <text evidence="3">Monomer.</text>
</comment>
<evidence type="ECO:0000256" key="4">
    <source>
        <dbReference type="ARBA" id="ARBA00022490"/>
    </source>
</evidence>